<reference evidence="1 2" key="1">
    <citation type="submission" date="2015-06" db="EMBL/GenBank/DDBJ databases">
        <title>Prevotella sp. 109, sp. nov., a novel member of the family Prevotellaceae isolated from human faeces.</title>
        <authorList>
            <person name="Shkoporov A.N."/>
            <person name="Chaplin A.V."/>
            <person name="Kafarskaia L.I."/>
            <person name="Efimov B.A."/>
        </authorList>
    </citation>
    <scope>NUCLEOTIDE SEQUENCE [LARGE SCALE GENOMIC DNA]</scope>
    <source>
        <strain evidence="1 2">109</strain>
    </source>
</reference>
<name>A0A8E1QZL6_9BACT</name>
<evidence type="ECO:0000313" key="1">
    <source>
        <dbReference type="EMBL" id="KOO69730.1"/>
    </source>
</evidence>
<gene>
    <name evidence="1" type="ORF">ACU52_00825</name>
</gene>
<dbReference type="OrthoDB" id="1097760at2"/>
<sequence length="130" mass="14388">MGLLVICLAAMALLFILLKAVRRRLPKAEQPEGGTACANESACAQAGASCMHDCVMEQAVKEIEYFDDEELDAYKGRKSDSYTDEEAAQFAEVLYTMRPSEVKDWTANLTLRGISMPDQIKDEAIMLMEG</sequence>
<comment type="caution">
    <text evidence="1">The sequence shown here is derived from an EMBL/GenBank/DDBJ whole genome shotgun (WGS) entry which is preliminary data.</text>
</comment>
<dbReference type="EMBL" id="LFQU01000001">
    <property type="protein sequence ID" value="KOO69730.1"/>
    <property type="molecule type" value="Genomic_DNA"/>
</dbReference>
<dbReference type="AlphaFoldDB" id="A0A8E1QZL6"/>
<organism evidence="1 2">
    <name type="scientific">Xylanibacter rarus</name>
    <dbReference type="NCBI Taxonomy" id="1676614"/>
    <lineage>
        <taxon>Bacteria</taxon>
        <taxon>Pseudomonadati</taxon>
        <taxon>Bacteroidota</taxon>
        <taxon>Bacteroidia</taxon>
        <taxon>Bacteroidales</taxon>
        <taxon>Prevotellaceae</taxon>
        <taxon>Xylanibacter</taxon>
    </lineage>
</organism>
<dbReference type="RefSeq" id="WP_053397388.1">
    <property type="nucleotide sequence ID" value="NZ_LFQU01000001.1"/>
</dbReference>
<dbReference type="Proteomes" id="UP000036951">
    <property type="component" value="Unassembled WGS sequence"/>
</dbReference>
<accession>A0A8E1QZL6</accession>
<proteinExistence type="predicted"/>
<protein>
    <recommendedName>
        <fullName evidence="3">Phospholipase</fullName>
    </recommendedName>
</protein>
<evidence type="ECO:0000313" key="2">
    <source>
        <dbReference type="Proteomes" id="UP000036951"/>
    </source>
</evidence>
<keyword evidence="2" id="KW-1185">Reference proteome</keyword>
<evidence type="ECO:0008006" key="3">
    <source>
        <dbReference type="Google" id="ProtNLM"/>
    </source>
</evidence>